<comment type="similarity">
    <text evidence="1">In the C-terminal section; belongs to the flavoprotein pyridine nucleotide cytochrome reductase family.</text>
</comment>
<organism evidence="13 14">
    <name type="scientific">Micromonospora carbonacea</name>
    <dbReference type="NCBI Taxonomy" id="47853"/>
    <lineage>
        <taxon>Bacteria</taxon>
        <taxon>Bacillati</taxon>
        <taxon>Actinomycetota</taxon>
        <taxon>Actinomycetes</taxon>
        <taxon>Micromonosporales</taxon>
        <taxon>Micromonosporaceae</taxon>
        <taxon>Micromonospora</taxon>
    </lineage>
</organism>
<keyword evidence="3 10" id="KW-0349">Heme</keyword>
<dbReference type="GO" id="GO:0071500">
    <property type="term" value="P:cellular response to nitrosative stress"/>
    <property type="evidence" value="ECO:0007669"/>
    <property type="project" value="TreeGrafter"/>
</dbReference>
<comment type="similarity">
    <text evidence="10">Belongs to the globin family.</text>
</comment>
<feature type="domain" description="FAD-binding FR-type" evidence="12">
    <location>
        <begin position="153"/>
        <end position="267"/>
    </location>
</feature>
<dbReference type="InterPro" id="IPR012292">
    <property type="entry name" value="Globin/Proto"/>
</dbReference>
<dbReference type="InterPro" id="IPR000971">
    <property type="entry name" value="Globin"/>
</dbReference>
<dbReference type="GO" id="GO:0046210">
    <property type="term" value="P:nitric oxide catabolic process"/>
    <property type="evidence" value="ECO:0007669"/>
    <property type="project" value="TreeGrafter"/>
</dbReference>
<keyword evidence="7" id="KW-0520">NAD</keyword>
<dbReference type="InterPro" id="IPR039261">
    <property type="entry name" value="FNR_nucleotide-bd"/>
</dbReference>
<evidence type="ECO:0000256" key="6">
    <source>
        <dbReference type="ARBA" id="ARBA00023004"/>
    </source>
</evidence>
<dbReference type="SUPFAM" id="SSF46458">
    <property type="entry name" value="Globin-like"/>
    <property type="match status" value="1"/>
</dbReference>
<dbReference type="Proteomes" id="UP000183585">
    <property type="component" value="Unassembled WGS sequence"/>
</dbReference>
<comment type="catalytic activity">
    <reaction evidence="8">
        <text>2 nitric oxide + NADH + 2 O2 = 2 nitrate + NAD(+) + H(+)</text>
        <dbReference type="Rhea" id="RHEA:19469"/>
        <dbReference type="ChEBI" id="CHEBI:15378"/>
        <dbReference type="ChEBI" id="CHEBI:15379"/>
        <dbReference type="ChEBI" id="CHEBI:16480"/>
        <dbReference type="ChEBI" id="CHEBI:17632"/>
        <dbReference type="ChEBI" id="CHEBI:57540"/>
        <dbReference type="ChEBI" id="CHEBI:57945"/>
        <dbReference type="EC" id="1.14.12.17"/>
    </reaction>
</comment>
<dbReference type="GO" id="GO:0005344">
    <property type="term" value="F:oxygen carrier activity"/>
    <property type="evidence" value="ECO:0007669"/>
    <property type="project" value="UniProtKB-KW"/>
</dbReference>
<evidence type="ECO:0000256" key="1">
    <source>
        <dbReference type="ARBA" id="ARBA00006401"/>
    </source>
</evidence>
<dbReference type="GO" id="GO:0071949">
    <property type="term" value="F:FAD binding"/>
    <property type="evidence" value="ECO:0007669"/>
    <property type="project" value="TreeGrafter"/>
</dbReference>
<keyword evidence="5" id="KW-0479">Metal-binding</keyword>
<dbReference type="EC" id="1.14.12.17" evidence="2"/>
<evidence type="ECO:0000313" key="14">
    <source>
        <dbReference type="Proteomes" id="UP000183585"/>
    </source>
</evidence>
<dbReference type="GO" id="GO:0020037">
    <property type="term" value="F:heme binding"/>
    <property type="evidence" value="ECO:0007669"/>
    <property type="project" value="InterPro"/>
</dbReference>
<dbReference type="PANTHER" id="PTHR43396">
    <property type="entry name" value="FLAVOHEMOPROTEIN"/>
    <property type="match status" value="1"/>
</dbReference>
<dbReference type="Gene3D" id="3.40.50.80">
    <property type="entry name" value="Nucleotide-binding domain of ferredoxin-NADP reductase (FNR) module"/>
    <property type="match status" value="1"/>
</dbReference>
<keyword evidence="4 10" id="KW-0561">Oxygen transport</keyword>
<dbReference type="FunFam" id="1.10.490.10:FF:000003">
    <property type="entry name" value="Flavohemoprotein"/>
    <property type="match status" value="1"/>
</dbReference>
<dbReference type="PANTHER" id="PTHR43396:SF3">
    <property type="entry name" value="FLAVOHEMOPROTEIN"/>
    <property type="match status" value="1"/>
</dbReference>
<dbReference type="Pfam" id="PF00175">
    <property type="entry name" value="NAD_binding_1"/>
    <property type="match status" value="1"/>
</dbReference>
<sequence>MLTESSAAVVRATLPAVQAHGPAITGRFYQRMFAAHPELLDLFNRGNQATGAQQAALAAAVVAYAEHLVGLSDVPWGPIMDRIAHKHASLGITPAQYPIVGRHLLAAVGEVLGDAVTPEVVAAWDETYWLLACELVAREARLYQGAGVAEGEPVWRAWRVAERVRETADVVSLGLEPADGGDVPGFVPGQYVSVAVDLDGGRGRQIRQIRQYSLSGRPGAARWRITVKRVRGVAGAPDGMVSTFLHDRVAAGDALRLSPPFGEVSAVAGDGPLVLVSAGIGLTPAMSALEHLAATAPQRPVTLVHADRAGTAHALRDELPRLHHALPNLRTALWYEEPDGADGRLTGLPVRVSAGRVDPELIPLATDAHVHLCGPLPFMNQVRGGLLRRGFPSDRIAYEVFGPGMLRDTE</sequence>
<dbReference type="Gene3D" id="2.40.30.10">
    <property type="entry name" value="Translation factors"/>
    <property type="match status" value="1"/>
</dbReference>
<dbReference type="InterPro" id="IPR017938">
    <property type="entry name" value="Riboflavin_synthase-like_b-brl"/>
</dbReference>
<dbReference type="InterPro" id="IPR009050">
    <property type="entry name" value="Globin-like_sf"/>
</dbReference>
<keyword evidence="6" id="KW-0408">Iron</keyword>
<dbReference type="InterPro" id="IPR001433">
    <property type="entry name" value="OxRdtase_FAD/NAD-bd"/>
</dbReference>
<dbReference type="SUPFAM" id="SSF52343">
    <property type="entry name" value="Ferredoxin reductase-like, C-terminal NADP-linked domain"/>
    <property type="match status" value="1"/>
</dbReference>
<evidence type="ECO:0000256" key="5">
    <source>
        <dbReference type="ARBA" id="ARBA00022723"/>
    </source>
</evidence>
<keyword evidence="14" id="KW-1185">Reference proteome</keyword>
<name>A0A1C4ZD53_9ACTN</name>
<dbReference type="SUPFAM" id="SSF63380">
    <property type="entry name" value="Riboflavin synthase domain-like"/>
    <property type="match status" value="1"/>
</dbReference>
<dbReference type="InterPro" id="IPR017927">
    <property type="entry name" value="FAD-bd_FR_type"/>
</dbReference>
<dbReference type="GO" id="GO:0008941">
    <property type="term" value="F:nitric oxide dioxygenase NAD(P)H activity"/>
    <property type="evidence" value="ECO:0007669"/>
    <property type="project" value="UniProtKB-EC"/>
</dbReference>
<dbReference type="AlphaFoldDB" id="A0A1C4ZD53"/>
<keyword evidence="13" id="KW-0560">Oxidoreductase</keyword>
<reference evidence="14" key="1">
    <citation type="submission" date="2016-06" db="EMBL/GenBank/DDBJ databases">
        <authorList>
            <person name="Varghese N."/>
            <person name="Submissions Spin"/>
        </authorList>
    </citation>
    <scope>NUCLEOTIDE SEQUENCE [LARGE SCALE GENOMIC DNA]</scope>
    <source>
        <strain evidence="14">DSM 43168</strain>
    </source>
</reference>
<dbReference type="PROSITE" id="PS01033">
    <property type="entry name" value="GLOBIN"/>
    <property type="match status" value="1"/>
</dbReference>
<evidence type="ECO:0000256" key="7">
    <source>
        <dbReference type="ARBA" id="ARBA00023027"/>
    </source>
</evidence>
<evidence type="ECO:0000256" key="2">
    <source>
        <dbReference type="ARBA" id="ARBA00012229"/>
    </source>
</evidence>
<evidence type="ECO:0000256" key="9">
    <source>
        <dbReference type="ARBA" id="ARBA00049433"/>
    </source>
</evidence>
<gene>
    <name evidence="13" type="ORF">GA0070563_10841</name>
</gene>
<protein>
    <recommendedName>
        <fullName evidence="2">nitric oxide dioxygenase</fullName>
        <ecNumber evidence="2">1.14.12.17</ecNumber>
    </recommendedName>
</protein>
<proteinExistence type="inferred from homology"/>
<keyword evidence="10" id="KW-0813">Transport</keyword>
<evidence type="ECO:0000313" key="13">
    <source>
        <dbReference type="EMBL" id="SCF30786.1"/>
    </source>
</evidence>
<dbReference type="RefSeq" id="WP_074475792.1">
    <property type="nucleotide sequence ID" value="NZ_FMCT01000008.1"/>
</dbReference>
<dbReference type="EMBL" id="FMCT01000008">
    <property type="protein sequence ID" value="SCF30786.1"/>
    <property type="molecule type" value="Genomic_DNA"/>
</dbReference>
<dbReference type="Pfam" id="PF00042">
    <property type="entry name" value="Globin"/>
    <property type="match status" value="1"/>
</dbReference>
<dbReference type="GO" id="GO:0019825">
    <property type="term" value="F:oxygen binding"/>
    <property type="evidence" value="ECO:0007669"/>
    <property type="project" value="InterPro"/>
</dbReference>
<dbReference type="Gene3D" id="1.10.490.10">
    <property type="entry name" value="Globins"/>
    <property type="match status" value="1"/>
</dbReference>
<dbReference type="CDD" id="cd06184">
    <property type="entry name" value="flavohem_like_fad_nad_binding"/>
    <property type="match status" value="1"/>
</dbReference>
<dbReference type="InterPro" id="IPR001709">
    <property type="entry name" value="Flavoprot_Pyr_Nucl_cyt_Rdtase"/>
</dbReference>
<dbReference type="STRING" id="47853.TK50_11595"/>
<evidence type="ECO:0000259" key="12">
    <source>
        <dbReference type="PROSITE" id="PS51384"/>
    </source>
</evidence>
<evidence type="ECO:0000256" key="10">
    <source>
        <dbReference type="RuleBase" id="RU000356"/>
    </source>
</evidence>
<evidence type="ECO:0000256" key="4">
    <source>
        <dbReference type="ARBA" id="ARBA00022621"/>
    </source>
</evidence>
<accession>A0A1C4ZD53</accession>
<dbReference type="GO" id="GO:0046872">
    <property type="term" value="F:metal ion binding"/>
    <property type="evidence" value="ECO:0007669"/>
    <property type="project" value="UniProtKB-KW"/>
</dbReference>
<feature type="domain" description="Globin" evidence="11">
    <location>
        <begin position="1"/>
        <end position="140"/>
    </location>
</feature>
<dbReference type="PRINTS" id="PR00371">
    <property type="entry name" value="FPNCR"/>
</dbReference>
<dbReference type="PROSITE" id="PS51384">
    <property type="entry name" value="FAD_FR"/>
    <property type="match status" value="1"/>
</dbReference>
<keyword evidence="13" id="KW-0223">Dioxygenase</keyword>
<dbReference type="GO" id="GO:0051537">
    <property type="term" value="F:2 iron, 2 sulfur cluster binding"/>
    <property type="evidence" value="ECO:0007669"/>
    <property type="project" value="UniProtKB-KW"/>
</dbReference>
<evidence type="ECO:0000259" key="11">
    <source>
        <dbReference type="PROSITE" id="PS01033"/>
    </source>
</evidence>
<comment type="catalytic activity">
    <reaction evidence="9">
        <text>2 nitric oxide + NADPH + 2 O2 = 2 nitrate + NADP(+) + H(+)</text>
        <dbReference type="Rhea" id="RHEA:19465"/>
        <dbReference type="ChEBI" id="CHEBI:15378"/>
        <dbReference type="ChEBI" id="CHEBI:15379"/>
        <dbReference type="ChEBI" id="CHEBI:16480"/>
        <dbReference type="ChEBI" id="CHEBI:17632"/>
        <dbReference type="ChEBI" id="CHEBI:57783"/>
        <dbReference type="ChEBI" id="CHEBI:58349"/>
        <dbReference type="EC" id="1.14.12.17"/>
    </reaction>
</comment>
<evidence type="ECO:0000256" key="8">
    <source>
        <dbReference type="ARBA" id="ARBA00048649"/>
    </source>
</evidence>
<evidence type="ECO:0000256" key="3">
    <source>
        <dbReference type="ARBA" id="ARBA00022617"/>
    </source>
</evidence>